<dbReference type="EMBL" id="JBIVPC010000015">
    <property type="protein sequence ID" value="MFJ6039735.1"/>
    <property type="molecule type" value="Genomic_DNA"/>
</dbReference>
<protein>
    <submittedName>
        <fullName evidence="1">Uncharacterized protein</fullName>
    </submittedName>
</protein>
<reference evidence="1 2" key="1">
    <citation type="submission" date="2024-10" db="EMBL/GenBank/DDBJ databases">
        <title>The Natural Products Discovery Center: Release of the First 8490 Sequenced Strains for Exploring Actinobacteria Biosynthetic Diversity.</title>
        <authorList>
            <person name="Kalkreuter E."/>
            <person name="Kautsar S.A."/>
            <person name="Yang D."/>
            <person name="Bader C.D."/>
            <person name="Teijaro C.N."/>
            <person name="Fluegel L."/>
            <person name="Davis C.M."/>
            <person name="Simpson J.R."/>
            <person name="Lauterbach L."/>
            <person name="Steele A.D."/>
            <person name="Gui C."/>
            <person name="Meng S."/>
            <person name="Li G."/>
            <person name="Viehrig K."/>
            <person name="Ye F."/>
            <person name="Su P."/>
            <person name="Kiefer A.F."/>
            <person name="Nichols A."/>
            <person name="Cepeda A.J."/>
            <person name="Yan W."/>
            <person name="Fan B."/>
            <person name="Jiang Y."/>
            <person name="Adhikari A."/>
            <person name="Zheng C.-J."/>
            <person name="Schuster L."/>
            <person name="Cowan T.M."/>
            <person name="Smanski M.J."/>
            <person name="Chevrette M.G."/>
            <person name="De Carvalho L.P.S."/>
            <person name="Shen B."/>
        </authorList>
    </citation>
    <scope>NUCLEOTIDE SEQUENCE [LARGE SCALE GENOMIC DNA]</scope>
    <source>
        <strain evidence="1 2">NPDC093086</strain>
    </source>
</reference>
<name>A0ABW8HHY9_9ACTN</name>
<evidence type="ECO:0000313" key="1">
    <source>
        <dbReference type="EMBL" id="MFJ6039735.1"/>
    </source>
</evidence>
<comment type="caution">
    <text evidence="1">The sequence shown here is derived from an EMBL/GenBank/DDBJ whole genome shotgun (WGS) entry which is preliminary data.</text>
</comment>
<dbReference type="Proteomes" id="UP001617907">
    <property type="component" value="Unassembled WGS sequence"/>
</dbReference>
<keyword evidence="2" id="KW-1185">Reference proteome</keyword>
<dbReference type="RefSeq" id="WP_350892169.1">
    <property type="nucleotide sequence ID" value="NZ_JBEOTR010000033.1"/>
</dbReference>
<proteinExistence type="predicted"/>
<accession>A0ABW8HHY9</accession>
<evidence type="ECO:0000313" key="2">
    <source>
        <dbReference type="Proteomes" id="UP001617907"/>
    </source>
</evidence>
<sequence>MTDTPVLVLAAGHLPVIGEWIALPVCRGVAEIPALDRQGAA</sequence>
<gene>
    <name evidence="1" type="ORF">ACIQFM_26180</name>
</gene>
<organism evidence="1 2">
    <name type="scientific">Streptomyces ardesiacus</name>
    <dbReference type="NCBI Taxonomy" id="285564"/>
    <lineage>
        <taxon>Bacteria</taxon>
        <taxon>Bacillati</taxon>
        <taxon>Actinomycetota</taxon>
        <taxon>Actinomycetes</taxon>
        <taxon>Kitasatosporales</taxon>
        <taxon>Streptomycetaceae</taxon>
        <taxon>Streptomyces</taxon>
    </lineage>
</organism>